<evidence type="ECO:0000256" key="1">
    <source>
        <dbReference type="SAM" id="Phobius"/>
    </source>
</evidence>
<gene>
    <name evidence="2" type="ORF">JCM6292_3069</name>
</gene>
<keyword evidence="1" id="KW-0472">Membrane</keyword>
<accession>W4PBS9</accession>
<dbReference type="AlphaFoldDB" id="W4PBS9"/>
<evidence type="ECO:0000313" key="2">
    <source>
        <dbReference type="EMBL" id="GAE16614.1"/>
    </source>
</evidence>
<keyword evidence="1" id="KW-1133">Transmembrane helix</keyword>
<protein>
    <submittedName>
        <fullName evidence="2">Uncharacterized protein</fullName>
    </submittedName>
</protein>
<feature type="transmembrane region" description="Helical" evidence="1">
    <location>
        <begin position="12"/>
        <end position="32"/>
    </location>
</feature>
<keyword evidence="1" id="KW-0812">Transmembrane</keyword>
<sequence length="69" mass="8239">MSQYRKEEAGLAYILQIKNIIIPLFSTFGFRFKIKTRGFLFKRFQSTRFSTFKIHFEMASSPEKNLSHQ</sequence>
<organism evidence="2 3">
    <name type="scientific">Bacteroides pyogenes JCM 6292</name>
    <dbReference type="NCBI Taxonomy" id="1235809"/>
    <lineage>
        <taxon>Bacteria</taxon>
        <taxon>Pseudomonadati</taxon>
        <taxon>Bacteroidota</taxon>
        <taxon>Bacteroidia</taxon>
        <taxon>Bacteroidales</taxon>
        <taxon>Bacteroidaceae</taxon>
        <taxon>Bacteroides</taxon>
    </lineage>
</organism>
<reference evidence="2 3" key="1">
    <citation type="journal article" date="2014" name="Genome Announc.">
        <title>Draft Genome Sequences of Three Strains of Bacteroides pyogenes Isolated from a Cat and Swine.</title>
        <authorList>
            <person name="Sakamoto M."/>
            <person name="Oshima K."/>
            <person name="Suda W."/>
            <person name="Kitamura K."/>
            <person name="Iida T."/>
            <person name="Hattori M."/>
            <person name="Ohkuma M."/>
        </authorList>
    </citation>
    <scope>NUCLEOTIDE SEQUENCE [LARGE SCALE GENOMIC DNA]</scope>
    <source>
        <strain evidence="2 3">JCM 6292</strain>
    </source>
</reference>
<dbReference type="EMBL" id="BAIQ01000039">
    <property type="protein sequence ID" value="GAE16614.1"/>
    <property type="molecule type" value="Genomic_DNA"/>
</dbReference>
<name>W4PBS9_9BACE</name>
<evidence type="ECO:0000313" key="3">
    <source>
        <dbReference type="Proteomes" id="UP000018861"/>
    </source>
</evidence>
<dbReference type="Proteomes" id="UP000018861">
    <property type="component" value="Unassembled WGS sequence"/>
</dbReference>
<comment type="caution">
    <text evidence="2">The sequence shown here is derived from an EMBL/GenBank/DDBJ whole genome shotgun (WGS) entry which is preliminary data.</text>
</comment>
<proteinExistence type="predicted"/>